<feature type="short sequence motif" description="Nudix box" evidence="10">
    <location>
        <begin position="95"/>
        <end position="117"/>
    </location>
</feature>
<evidence type="ECO:0000256" key="4">
    <source>
        <dbReference type="ARBA" id="ARBA00011738"/>
    </source>
</evidence>
<dbReference type="PANTHER" id="PTHR11839">
    <property type="entry name" value="UDP/ADP-SUGAR PYROPHOSPHATASE"/>
    <property type="match status" value="1"/>
</dbReference>
<dbReference type="GO" id="GO:0005829">
    <property type="term" value="C:cytosol"/>
    <property type="evidence" value="ECO:0007669"/>
    <property type="project" value="TreeGrafter"/>
</dbReference>
<evidence type="ECO:0000256" key="1">
    <source>
        <dbReference type="ARBA" id="ARBA00000847"/>
    </source>
</evidence>
<dbReference type="InterPro" id="IPR000086">
    <property type="entry name" value="NUDIX_hydrolase_dom"/>
</dbReference>
<keyword evidence="6" id="KW-0378">Hydrolase</keyword>
<evidence type="ECO:0000256" key="7">
    <source>
        <dbReference type="ARBA" id="ARBA00032162"/>
    </source>
</evidence>
<comment type="catalytic activity">
    <reaction evidence="1">
        <text>GDP-alpha-D-mannose + H2O = alpha-D-mannose 1-phosphate + GMP + 2 H(+)</text>
        <dbReference type="Rhea" id="RHEA:27978"/>
        <dbReference type="ChEBI" id="CHEBI:15377"/>
        <dbReference type="ChEBI" id="CHEBI:15378"/>
        <dbReference type="ChEBI" id="CHEBI:57527"/>
        <dbReference type="ChEBI" id="CHEBI:58115"/>
        <dbReference type="ChEBI" id="CHEBI:58409"/>
    </reaction>
</comment>
<feature type="binding site" evidence="9">
    <location>
        <position position="114"/>
    </location>
    <ligand>
        <name>Mg(2+)</name>
        <dbReference type="ChEBI" id="CHEBI:18420"/>
        <label>1</label>
    </ligand>
</feature>
<evidence type="ECO:0000313" key="12">
    <source>
        <dbReference type="EMBL" id="SFN97335.1"/>
    </source>
</evidence>
<dbReference type="PANTHER" id="PTHR11839:SF18">
    <property type="entry name" value="NUDIX HYDROLASE DOMAIN-CONTAINING PROTEIN"/>
    <property type="match status" value="1"/>
</dbReference>
<keyword evidence="9" id="KW-0460">Magnesium</keyword>
<dbReference type="RefSeq" id="WP_090070150.1">
    <property type="nucleotide sequence ID" value="NZ_FOVR01000002.1"/>
</dbReference>
<feature type="binding site" evidence="9">
    <location>
        <position position="110"/>
    </location>
    <ligand>
        <name>Mg(2+)</name>
        <dbReference type="ChEBI" id="CHEBI:18420"/>
        <label>1</label>
    </ligand>
</feature>
<sequence>MSDRFLPRRDKTDAELTNCELQYDGFIKLSTCTLSFTKSDGEKVTLTREIHDHGEAICVLPVDRERRVALLVRQLRAGALYNKEKDPMILEVAAGLIDPGEEPEQATLREAEEELGFRISDLQKVSSFYISPGTLTERLYAYLASYSLTDRVSEGGGLAEEGEDIIVEEIALDELGEAVLQGNLRDAKTILLIQHLMLSEPELFF</sequence>
<protein>
    <recommendedName>
        <fullName evidence="5">GDP-mannose pyrophosphatase</fullName>
    </recommendedName>
    <alternativeName>
        <fullName evidence="7">GDP-mannose hydrolase</fullName>
    </alternativeName>
    <alternativeName>
        <fullName evidence="8">GDPMK</fullName>
    </alternativeName>
</protein>
<gene>
    <name evidence="12" type="ORF">SAMN04488056_102565</name>
</gene>
<feature type="domain" description="Nudix hydrolase" evidence="11">
    <location>
        <begin position="52"/>
        <end position="192"/>
    </location>
</feature>
<dbReference type="Proteomes" id="UP000199236">
    <property type="component" value="Unassembled WGS sequence"/>
</dbReference>
<evidence type="ECO:0000259" key="11">
    <source>
        <dbReference type="PROSITE" id="PS51462"/>
    </source>
</evidence>
<dbReference type="Pfam" id="PF00293">
    <property type="entry name" value="NUDIX"/>
    <property type="match status" value="1"/>
</dbReference>
<evidence type="ECO:0000313" key="13">
    <source>
        <dbReference type="Proteomes" id="UP000199236"/>
    </source>
</evidence>
<feature type="binding site" evidence="9">
    <location>
        <position position="94"/>
    </location>
    <ligand>
        <name>Mg(2+)</name>
        <dbReference type="ChEBI" id="CHEBI:18420"/>
        <label>1</label>
    </ligand>
</feature>
<dbReference type="PROSITE" id="PS51462">
    <property type="entry name" value="NUDIX"/>
    <property type="match status" value="1"/>
</dbReference>
<evidence type="ECO:0000256" key="10">
    <source>
        <dbReference type="PIRSR" id="PIRSR604385-3"/>
    </source>
</evidence>
<dbReference type="SUPFAM" id="SSF55811">
    <property type="entry name" value="Nudix"/>
    <property type="match status" value="1"/>
</dbReference>
<dbReference type="OrthoDB" id="5292471at2"/>
<dbReference type="STRING" id="655353.SAMN04488056_102565"/>
<dbReference type="Gene3D" id="3.90.79.10">
    <property type="entry name" value="Nucleoside Triphosphate Pyrophosphohydrolase"/>
    <property type="match status" value="1"/>
</dbReference>
<dbReference type="GO" id="GO:0019693">
    <property type="term" value="P:ribose phosphate metabolic process"/>
    <property type="evidence" value="ECO:0007669"/>
    <property type="project" value="TreeGrafter"/>
</dbReference>
<evidence type="ECO:0000256" key="5">
    <source>
        <dbReference type="ARBA" id="ARBA00016377"/>
    </source>
</evidence>
<dbReference type="EMBL" id="FOVR01000002">
    <property type="protein sequence ID" value="SFN97335.1"/>
    <property type="molecule type" value="Genomic_DNA"/>
</dbReference>
<proteinExistence type="inferred from homology"/>
<comment type="cofactor">
    <cofactor evidence="2 9">
        <name>Mg(2+)</name>
        <dbReference type="ChEBI" id="CHEBI:18420"/>
    </cofactor>
</comment>
<organism evidence="12 13">
    <name type="scientific">Cohaesibacter marisflavi</name>
    <dbReference type="NCBI Taxonomy" id="655353"/>
    <lineage>
        <taxon>Bacteria</taxon>
        <taxon>Pseudomonadati</taxon>
        <taxon>Pseudomonadota</taxon>
        <taxon>Alphaproteobacteria</taxon>
        <taxon>Hyphomicrobiales</taxon>
        <taxon>Cohaesibacteraceae</taxon>
    </lineage>
</organism>
<dbReference type="InterPro" id="IPR004385">
    <property type="entry name" value="NDP_pyrophosphatase"/>
</dbReference>
<feature type="binding site" evidence="9">
    <location>
        <position position="163"/>
    </location>
    <ligand>
        <name>Mg(2+)</name>
        <dbReference type="ChEBI" id="CHEBI:18420"/>
        <label>1</label>
    </ligand>
</feature>
<evidence type="ECO:0000256" key="6">
    <source>
        <dbReference type="ARBA" id="ARBA00022801"/>
    </source>
</evidence>
<evidence type="ECO:0000256" key="9">
    <source>
        <dbReference type="PIRSR" id="PIRSR604385-2"/>
    </source>
</evidence>
<dbReference type="GO" id="GO:0046872">
    <property type="term" value="F:metal ion binding"/>
    <property type="evidence" value="ECO:0007669"/>
    <property type="project" value="UniProtKB-KW"/>
</dbReference>
<dbReference type="NCBIfam" id="TIGR00052">
    <property type="entry name" value="nudix-type nucleoside diphosphatase, YffH/AdpP family"/>
    <property type="match status" value="1"/>
</dbReference>
<accession>A0A1I5DDM0</accession>
<dbReference type="AlphaFoldDB" id="A0A1I5DDM0"/>
<evidence type="ECO:0000256" key="3">
    <source>
        <dbReference type="ARBA" id="ARBA00007275"/>
    </source>
</evidence>
<dbReference type="GO" id="GO:0016818">
    <property type="term" value="F:hydrolase activity, acting on acid anhydrides, in phosphorus-containing anhydrides"/>
    <property type="evidence" value="ECO:0007669"/>
    <property type="project" value="InterPro"/>
</dbReference>
<dbReference type="GO" id="GO:0006753">
    <property type="term" value="P:nucleoside phosphate metabolic process"/>
    <property type="evidence" value="ECO:0007669"/>
    <property type="project" value="TreeGrafter"/>
</dbReference>
<evidence type="ECO:0000256" key="2">
    <source>
        <dbReference type="ARBA" id="ARBA00001946"/>
    </source>
</evidence>
<evidence type="ECO:0000256" key="8">
    <source>
        <dbReference type="ARBA" id="ARBA00032272"/>
    </source>
</evidence>
<comment type="subunit">
    <text evidence="4">Homodimer.</text>
</comment>
<reference evidence="12 13" key="1">
    <citation type="submission" date="2016-10" db="EMBL/GenBank/DDBJ databases">
        <authorList>
            <person name="de Groot N.N."/>
        </authorList>
    </citation>
    <scope>NUCLEOTIDE SEQUENCE [LARGE SCALE GENOMIC DNA]</scope>
    <source>
        <strain evidence="12 13">CGMCC 1.9157</strain>
    </source>
</reference>
<comment type="similarity">
    <text evidence="3">Belongs to the Nudix hydrolase family. NudK subfamily.</text>
</comment>
<keyword evidence="9" id="KW-0479">Metal-binding</keyword>
<name>A0A1I5DDM0_9HYPH</name>
<keyword evidence="13" id="KW-1185">Reference proteome</keyword>
<dbReference type="InterPro" id="IPR015797">
    <property type="entry name" value="NUDIX_hydrolase-like_dom_sf"/>
</dbReference>